<organism evidence="6">
    <name type="scientific">freshwater metagenome</name>
    <dbReference type="NCBI Taxonomy" id="449393"/>
    <lineage>
        <taxon>unclassified sequences</taxon>
        <taxon>metagenomes</taxon>
        <taxon>ecological metagenomes</taxon>
    </lineage>
</organism>
<feature type="domain" description="Leucine-binding protein" evidence="3">
    <location>
        <begin position="90"/>
        <end position="349"/>
    </location>
</feature>
<dbReference type="Pfam" id="PF13458">
    <property type="entry name" value="Peripla_BP_6"/>
    <property type="match status" value="1"/>
</dbReference>
<evidence type="ECO:0000313" key="6">
    <source>
        <dbReference type="EMBL" id="CAB4773810.1"/>
    </source>
</evidence>
<gene>
    <name evidence="4" type="ORF">UFOPK1421_00036</name>
    <name evidence="5" type="ORF">UFOPK1820_00985</name>
    <name evidence="6" type="ORF">UFOPK2921_00413</name>
</gene>
<dbReference type="PROSITE" id="PS51257">
    <property type="entry name" value="PROKAR_LIPOPROTEIN"/>
    <property type="match status" value="1"/>
</dbReference>
<accession>A0A6J6VP46</accession>
<evidence type="ECO:0000313" key="4">
    <source>
        <dbReference type="EMBL" id="CAB4532078.1"/>
    </source>
</evidence>
<evidence type="ECO:0000259" key="3">
    <source>
        <dbReference type="Pfam" id="PF13458"/>
    </source>
</evidence>
<sequence length="458" mass="46940">MKRKQQVLIAGLAALGLLAGACSSDSESSVTEAPVVTDAPGVTEAPTVTDAPNADGDLVQWALDYTEGTAGMASGDSIKIGYVNQEDYFPENTIGINAAVEFINNELGGAAGRPLEIVPCNIAVAEDGAKCGTEFANNADIAAVVTGTILVGNKELYDALNTKKPVIIGNGVTSDDFTTAAGSAFTAGSPGVVAGMAGFVVSQLGDVKNVAIIAGNNAAGIAGADLLFKPVIEKAGIAYTFVGVDDTATAADVASAMTAVGADTADVVVLIVTLQQCINVYDASKALGIDPVIVATGLCFGTPMTDHLAEAGDGGTVPNNWYFGGYGYSYFQPDYESGMQTYLDKVQKYGVPAPGAANLEYTGFAGPSFANIMTLTKFFNQLGPDALDYAGIDGKIRGFKGPMMIVAGPLDCGKQVILGLPIFISVCGSQMGIQQYKDGEWLSIADALNGKPIDATKV</sequence>
<dbReference type="Gene3D" id="3.40.50.2300">
    <property type="match status" value="2"/>
</dbReference>
<evidence type="ECO:0000313" key="5">
    <source>
        <dbReference type="EMBL" id="CAB4604773.1"/>
    </source>
</evidence>
<name>A0A6J6VP46_9ZZZZ</name>
<reference evidence="6" key="1">
    <citation type="submission" date="2020-05" db="EMBL/GenBank/DDBJ databases">
        <authorList>
            <person name="Chiriac C."/>
            <person name="Salcher M."/>
            <person name="Ghai R."/>
            <person name="Kavagutti S V."/>
        </authorList>
    </citation>
    <scope>NUCLEOTIDE SEQUENCE</scope>
</reference>
<dbReference type="EMBL" id="CAEZSL010000002">
    <property type="protein sequence ID" value="CAB4532078.1"/>
    <property type="molecule type" value="Genomic_DNA"/>
</dbReference>
<feature type="region of interest" description="Disordered" evidence="2">
    <location>
        <begin position="31"/>
        <end position="53"/>
    </location>
</feature>
<dbReference type="AlphaFoldDB" id="A0A6J6VP46"/>
<dbReference type="EMBL" id="CAEZZV010000035">
    <property type="protein sequence ID" value="CAB4773810.1"/>
    <property type="molecule type" value="Genomic_DNA"/>
</dbReference>
<evidence type="ECO:0000256" key="1">
    <source>
        <dbReference type="ARBA" id="ARBA00022729"/>
    </source>
</evidence>
<protein>
    <submittedName>
        <fullName evidence="6">Unannotated protein</fullName>
    </submittedName>
</protein>
<dbReference type="InterPro" id="IPR028081">
    <property type="entry name" value="Leu-bd"/>
</dbReference>
<dbReference type="SUPFAM" id="SSF53822">
    <property type="entry name" value="Periplasmic binding protein-like I"/>
    <property type="match status" value="1"/>
</dbReference>
<dbReference type="EMBL" id="CAEZUK010000163">
    <property type="protein sequence ID" value="CAB4604773.1"/>
    <property type="molecule type" value="Genomic_DNA"/>
</dbReference>
<proteinExistence type="predicted"/>
<keyword evidence="1" id="KW-0732">Signal</keyword>
<dbReference type="InterPro" id="IPR028082">
    <property type="entry name" value="Peripla_BP_I"/>
</dbReference>
<evidence type="ECO:0000256" key="2">
    <source>
        <dbReference type="SAM" id="MobiDB-lite"/>
    </source>
</evidence>